<dbReference type="InterPro" id="IPR028973">
    <property type="entry name" value="PhnB-like"/>
</dbReference>
<evidence type="ECO:0000313" key="2">
    <source>
        <dbReference type="EMBL" id="MBB6444820.1"/>
    </source>
</evidence>
<reference evidence="2 3" key="1">
    <citation type="submission" date="2020-08" db="EMBL/GenBank/DDBJ databases">
        <title>Genomic Encyclopedia of Type Strains, Phase IV (KMG-IV): sequencing the most valuable type-strain genomes for metagenomic binning, comparative biology and taxonomic classification.</title>
        <authorList>
            <person name="Goeker M."/>
        </authorList>
    </citation>
    <scope>NUCLEOTIDE SEQUENCE [LARGE SCALE GENOMIC DNA]</scope>
    <source>
        <strain evidence="2 3">DSM 5391</strain>
    </source>
</reference>
<comment type="caution">
    <text evidence="2">The sequence shown here is derived from an EMBL/GenBank/DDBJ whole genome shotgun (WGS) entry which is preliminary data.</text>
</comment>
<feature type="domain" description="PhnB-like" evidence="1">
    <location>
        <begin position="6"/>
        <end position="134"/>
    </location>
</feature>
<evidence type="ECO:0000259" key="1">
    <source>
        <dbReference type="Pfam" id="PF06983"/>
    </source>
</evidence>
<keyword evidence="3" id="KW-1185">Reference proteome</keyword>
<protein>
    <submittedName>
        <fullName evidence="2">PhnB protein</fullName>
    </submittedName>
</protein>
<dbReference type="RefSeq" id="WP_184524232.1">
    <property type="nucleotide sequence ID" value="NZ_JACHGK010000003.1"/>
</dbReference>
<dbReference type="Proteomes" id="UP000531594">
    <property type="component" value="Unassembled WGS sequence"/>
</dbReference>
<evidence type="ECO:0000313" key="3">
    <source>
        <dbReference type="Proteomes" id="UP000531594"/>
    </source>
</evidence>
<dbReference type="AlphaFoldDB" id="A0A7X0LUU4"/>
<dbReference type="Gene3D" id="3.10.180.10">
    <property type="entry name" value="2,3-Dihydroxybiphenyl 1,2-Dioxygenase, domain 1"/>
    <property type="match status" value="1"/>
</dbReference>
<dbReference type="InterPro" id="IPR029068">
    <property type="entry name" value="Glyas_Bleomycin-R_OHBP_Dase"/>
</dbReference>
<name>A0A7X0LUU4_9BACI</name>
<accession>A0A7X0LUU4</accession>
<proteinExistence type="predicted"/>
<organism evidence="2 3">
    <name type="scientific">Bacillus benzoevorans</name>
    <dbReference type="NCBI Taxonomy" id="1456"/>
    <lineage>
        <taxon>Bacteria</taxon>
        <taxon>Bacillati</taxon>
        <taxon>Bacillota</taxon>
        <taxon>Bacilli</taxon>
        <taxon>Bacillales</taxon>
        <taxon>Bacillaceae</taxon>
        <taxon>Bacillus</taxon>
    </lineage>
</organism>
<sequence>MALGVYLNFEKESREVIAFYEQVFNAKCTDLFTFADLPPNPEFPVANEIKDLIMNASLMIENNKVMFSDVPPNMGLTLNMGNNITLVIDTQDEAKLTQQFNDLAKEGKVIMPLDKTFWSEKYGYVIDKYGIGWQFNLSK</sequence>
<dbReference type="PANTHER" id="PTHR33990:SF1">
    <property type="entry name" value="PROTEIN YJDN"/>
    <property type="match status" value="1"/>
</dbReference>
<dbReference type="SUPFAM" id="SSF54593">
    <property type="entry name" value="Glyoxalase/Bleomycin resistance protein/Dihydroxybiphenyl dioxygenase"/>
    <property type="match status" value="1"/>
</dbReference>
<dbReference type="CDD" id="cd06588">
    <property type="entry name" value="PhnB_like"/>
    <property type="match status" value="1"/>
</dbReference>
<gene>
    <name evidence="2" type="ORF">HNR53_001429</name>
</gene>
<dbReference type="PANTHER" id="PTHR33990">
    <property type="entry name" value="PROTEIN YJDN-RELATED"/>
    <property type="match status" value="1"/>
</dbReference>
<dbReference type="EMBL" id="JACHGK010000003">
    <property type="protein sequence ID" value="MBB6444820.1"/>
    <property type="molecule type" value="Genomic_DNA"/>
</dbReference>
<dbReference type="Pfam" id="PF06983">
    <property type="entry name" value="3-dmu-9_3-mt"/>
    <property type="match status" value="1"/>
</dbReference>